<keyword evidence="4" id="KW-1185">Reference proteome</keyword>
<feature type="region of interest" description="Disordered" evidence="1">
    <location>
        <begin position="103"/>
        <end position="124"/>
    </location>
</feature>
<dbReference type="SMART" id="SM00153">
    <property type="entry name" value="VHP"/>
    <property type="match status" value="1"/>
</dbReference>
<dbReference type="Gene3D" id="1.10.950.10">
    <property type="entry name" value="Villin headpiece domain"/>
    <property type="match status" value="1"/>
</dbReference>
<evidence type="ECO:0000259" key="2">
    <source>
        <dbReference type="PROSITE" id="PS51089"/>
    </source>
</evidence>
<evidence type="ECO:0000256" key="1">
    <source>
        <dbReference type="SAM" id="MobiDB-lite"/>
    </source>
</evidence>
<dbReference type="Pfam" id="PF02209">
    <property type="entry name" value="VHP"/>
    <property type="match status" value="1"/>
</dbReference>
<gene>
    <name evidence="3" type="ORF">TeGR_g270</name>
</gene>
<evidence type="ECO:0000313" key="4">
    <source>
        <dbReference type="Proteomes" id="UP001165060"/>
    </source>
</evidence>
<dbReference type="SUPFAM" id="SSF47050">
    <property type="entry name" value="VHP, Villin headpiece domain"/>
    <property type="match status" value="1"/>
</dbReference>
<dbReference type="Proteomes" id="UP001165060">
    <property type="component" value="Unassembled WGS sequence"/>
</dbReference>
<dbReference type="EMBL" id="BRYB01004499">
    <property type="protein sequence ID" value="GMI32198.1"/>
    <property type="molecule type" value="Genomic_DNA"/>
</dbReference>
<dbReference type="InterPro" id="IPR036886">
    <property type="entry name" value="Villin_headpiece_dom_sf"/>
</dbReference>
<feature type="compositionally biased region" description="Basic and acidic residues" evidence="1">
    <location>
        <begin position="106"/>
        <end position="124"/>
    </location>
</feature>
<comment type="caution">
    <text evidence="3">The sequence shown here is derived from an EMBL/GenBank/DDBJ whole genome shotgun (WGS) entry which is preliminary data.</text>
</comment>
<organism evidence="3 4">
    <name type="scientific">Tetraparma gracilis</name>
    <dbReference type="NCBI Taxonomy" id="2962635"/>
    <lineage>
        <taxon>Eukaryota</taxon>
        <taxon>Sar</taxon>
        <taxon>Stramenopiles</taxon>
        <taxon>Ochrophyta</taxon>
        <taxon>Bolidophyceae</taxon>
        <taxon>Parmales</taxon>
        <taxon>Triparmaceae</taxon>
        <taxon>Tetraparma</taxon>
    </lineage>
</organism>
<name>A0ABQ6MTL4_9STRA</name>
<reference evidence="3 4" key="1">
    <citation type="journal article" date="2023" name="Commun. Biol.">
        <title>Genome analysis of Parmales, the sister group of diatoms, reveals the evolutionary specialization of diatoms from phago-mixotrophs to photoautotrophs.</title>
        <authorList>
            <person name="Ban H."/>
            <person name="Sato S."/>
            <person name="Yoshikawa S."/>
            <person name="Yamada K."/>
            <person name="Nakamura Y."/>
            <person name="Ichinomiya M."/>
            <person name="Sato N."/>
            <person name="Blanc-Mathieu R."/>
            <person name="Endo H."/>
            <person name="Kuwata A."/>
            <person name="Ogata H."/>
        </authorList>
    </citation>
    <scope>NUCLEOTIDE SEQUENCE [LARGE SCALE GENOMIC DNA]</scope>
</reference>
<proteinExistence type="predicted"/>
<sequence>MGAFKYEDEIAELTLRMGSNLSVGDEDEGKLAPDLKVVAGKTVVATEDPRFLQRKKEEEEKRLANLATVSAVASENAAQQGIEQVRLENTHAAVITHVEVAQAATEGRHGGRAGEGEAGKKEEALSDEQFLSTFSLTKEKFRALPLWKQQNLKKQHGLY</sequence>
<dbReference type="InterPro" id="IPR003128">
    <property type="entry name" value="Villin_headpiece"/>
</dbReference>
<accession>A0ABQ6MTL4</accession>
<protein>
    <recommendedName>
        <fullName evidence="2">HP domain-containing protein</fullName>
    </recommendedName>
</protein>
<feature type="domain" description="HP" evidence="2">
    <location>
        <begin position="89"/>
        <end position="159"/>
    </location>
</feature>
<dbReference type="PROSITE" id="PS51089">
    <property type="entry name" value="HP"/>
    <property type="match status" value="1"/>
</dbReference>
<evidence type="ECO:0000313" key="3">
    <source>
        <dbReference type="EMBL" id="GMI32198.1"/>
    </source>
</evidence>